<gene>
    <name evidence="2" type="ORF">PG996_002239</name>
</gene>
<name>A0ABR1WIW9_9PEZI</name>
<dbReference type="InterPro" id="IPR011047">
    <property type="entry name" value="Quinoprotein_ADH-like_sf"/>
</dbReference>
<feature type="compositionally biased region" description="Basic and acidic residues" evidence="1">
    <location>
        <begin position="471"/>
        <end position="484"/>
    </location>
</feature>
<dbReference type="InterPro" id="IPR052778">
    <property type="entry name" value="Centrosome-WD_assoc"/>
</dbReference>
<keyword evidence="3" id="KW-1185">Reference proteome</keyword>
<evidence type="ECO:0000256" key="1">
    <source>
        <dbReference type="SAM" id="MobiDB-lite"/>
    </source>
</evidence>
<dbReference type="PANTHER" id="PTHR16220:SF0">
    <property type="entry name" value="WD REPEAT-CONTAINING PROTEIN WRAP73"/>
    <property type="match status" value="1"/>
</dbReference>
<dbReference type="SUPFAM" id="SSF50998">
    <property type="entry name" value="Quinoprotein alcohol dehydrogenase-like"/>
    <property type="match status" value="1"/>
</dbReference>
<proteinExistence type="predicted"/>
<evidence type="ECO:0008006" key="4">
    <source>
        <dbReference type="Google" id="ProtNLM"/>
    </source>
</evidence>
<dbReference type="PANTHER" id="PTHR16220">
    <property type="entry name" value="WD REPEAT PROTEIN 8-RELATED"/>
    <property type="match status" value="1"/>
</dbReference>
<evidence type="ECO:0000313" key="2">
    <source>
        <dbReference type="EMBL" id="KAK8083458.1"/>
    </source>
</evidence>
<sequence length="517" mass="56251">MQVLPLSNPVSLGFLASPHCLPSPDGQYIATVAVSSIGIRDVATLEIVRAIRLPAEVAGSVTTFAWSSSSKRLLLASADEIHVFDVAETSEYHATIRNPAISGAKSVFVDFGQNDNEVFVFSALGIKLSIFPLSSSQVVEVHNPKFYTPSSVAHGFSFRSQSGHLALLTRTAGKDMISIHSPGNRAVARSWSPDVIDAQGLCWAPDGRWLVVWESAAHGIRMLFYTADGNLYRDWTGPQPASPESMDYGLHVGVKQLTFSHNGQHVAVADYERSLYILSTSNLMQCLELIHPLGSIELRDTLQVWQEKDATVSEFIKATQAVAPPGRGSKTSQDLRTGCDYMAFDSSSAAIATILADAPTTVWVWDVAALELRAVLIFHSNVSKVEWHPAQPELLFVKCEGDRSSGLVFAWDPLSDGPRTLDFQSRFAGGITNGRVSSFWVKSDSEAPTILLTDSNSCMLGSIADMDQDIPWKEHPAEGPRDDAYDSATESDSQDSDMDPGDLDDTFHFKRGAGLDQ</sequence>
<organism evidence="2 3">
    <name type="scientific">Apiospora saccharicola</name>
    <dbReference type="NCBI Taxonomy" id="335842"/>
    <lineage>
        <taxon>Eukaryota</taxon>
        <taxon>Fungi</taxon>
        <taxon>Dikarya</taxon>
        <taxon>Ascomycota</taxon>
        <taxon>Pezizomycotina</taxon>
        <taxon>Sordariomycetes</taxon>
        <taxon>Xylariomycetidae</taxon>
        <taxon>Amphisphaeriales</taxon>
        <taxon>Apiosporaceae</taxon>
        <taxon>Apiospora</taxon>
    </lineage>
</organism>
<protein>
    <recommendedName>
        <fullName evidence="4">WD40 domain-containing protein</fullName>
    </recommendedName>
</protein>
<dbReference type="InterPro" id="IPR015943">
    <property type="entry name" value="WD40/YVTN_repeat-like_dom_sf"/>
</dbReference>
<evidence type="ECO:0000313" key="3">
    <source>
        <dbReference type="Proteomes" id="UP001446871"/>
    </source>
</evidence>
<reference evidence="2 3" key="1">
    <citation type="submission" date="2023-01" db="EMBL/GenBank/DDBJ databases">
        <title>Analysis of 21 Apiospora genomes using comparative genomics revels a genus with tremendous synthesis potential of carbohydrate active enzymes and secondary metabolites.</title>
        <authorList>
            <person name="Sorensen T."/>
        </authorList>
    </citation>
    <scope>NUCLEOTIDE SEQUENCE [LARGE SCALE GENOMIC DNA]</scope>
    <source>
        <strain evidence="2 3">CBS 83171</strain>
    </source>
</reference>
<comment type="caution">
    <text evidence="2">The sequence shown here is derived from an EMBL/GenBank/DDBJ whole genome shotgun (WGS) entry which is preliminary data.</text>
</comment>
<dbReference type="Proteomes" id="UP001446871">
    <property type="component" value="Unassembled WGS sequence"/>
</dbReference>
<dbReference type="EMBL" id="JAQQWM010000001">
    <property type="protein sequence ID" value="KAK8083458.1"/>
    <property type="molecule type" value="Genomic_DNA"/>
</dbReference>
<dbReference type="Gene3D" id="2.130.10.10">
    <property type="entry name" value="YVTN repeat-like/Quinoprotein amine dehydrogenase"/>
    <property type="match status" value="2"/>
</dbReference>
<accession>A0ABR1WIW9</accession>
<feature type="compositionally biased region" description="Acidic residues" evidence="1">
    <location>
        <begin position="492"/>
        <end position="504"/>
    </location>
</feature>
<feature type="region of interest" description="Disordered" evidence="1">
    <location>
        <begin position="471"/>
        <end position="517"/>
    </location>
</feature>